<comment type="caution">
    <text evidence="3">The sequence shown here is derived from an EMBL/GenBank/DDBJ whole genome shotgun (WGS) entry which is preliminary data.</text>
</comment>
<evidence type="ECO:0000313" key="3">
    <source>
        <dbReference type="EMBL" id="GGD48236.1"/>
    </source>
</evidence>
<feature type="signal peptide" evidence="2">
    <location>
        <begin position="1"/>
        <end position="23"/>
    </location>
</feature>
<organism evidence="3 4">
    <name type="scientific">Emticicia aquatilis</name>
    <dbReference type="NCBI Taxonomy" id="1537369"/>
    <lineage>
        <taxon>Bacteria</taxon>
        <taxon>Pseudomonadati</taxon>
        <taxon>Bacteroidota</taxon>
        <taxon>Cytophagia</taxon>
        <taxon>Cytophagales</taxon>
        <taxon>Leadbetterellaceae</taxon>
        <taxon>Emticicia</taxon>
    </lineage>
</organism>
<gene>
    <name evidence="3" type="ORF">GCM10011514_10310</name>
</gene>
<reference evidence="3" key="1">
    <citation type="journal article" date="2014" name="Int. J. Syst. Evol. Microbiol.">
        <title>Complete genome sequence of Corynebacterium casei LMG S-19264T (=DSM 44701T), isolated from a smear-ripened cheese.</title>
        <authorList>
            <consortium name="US DOE Joint Genome Institute (JGI-PGF)"/>
            <person name="Walter F."/>
            <person name="Albersmeier A."/>
            <person name="Kalinowski J."/>
            <person name="Ruckert C."/>
        </authorList>
    </citation>
    <scope>NUCLEOTIDE SEQUENCE</scope>
    <source>
        <strain evidence="3">CGMCC 1.15958</strain>
    </source>
</reference>
<evidence type="ECO:0008006" key="5">
    <source>
        <dbReference type="Google" id="ProtNLM"/>
    </source>
</evidence>
<proteinExistence type="predicted"/>
<feature type="compositionally biased region" description="Basic and acidic residues" evidence="1">
    <location>
        <begin position="149"/>
        <end position="166"/>
    </location>
</feature>
<dbReference type="AlphaFoldDB" id="A0A916YJX2"/>
<evidence type="ECO:0000313" key="4">
    <source>
        <dbReference type="Proteomes" id="UP000609064"/>
    </source>
</evidence>
<protein>
    <recommendedName>
        <fullName evidence="5">Outer membrane protein beta-barrel domain-containing protein</fullName>
    </recommendedName>
</protein>
<keyword evidence="2" id="KW-0732">Signal</keyword>
<evidence type="ECO:0000256" key="1">
    <source>
        <dbReference type="SAM" id="MobiDB-lite"/>
    </source>
</evidence>
<reference evidence="3" key="2">
    <citation type="submission" date="2020-09" db="EMBL/GenBank/DDBJ databases">
        <authorList>
            <person name="Sun Q."/>
            <person name="Zhou Y."/>
        </authorList>
    </citation>
    <scope>NUCLEOTIDE SEQUENCE</scope>
    <source>
        <strain evidence="3">CGMCC 1.15958</strain>
    </source>
</reference>
<dbReference type="RefSeq" id="WP_188764971.1">
    <property type="nucleotide sequence ID" value="NZ_BMKK01000002.1"/>
</dbReference>
<keyword evidence="4" id="KW-1185">Reference proteome</keyword>
<accession>A0A916YJX2</accession>
<dbReference type="EMBL" id="BMKK01000002">
    <property type="protein sequence ID" value="GGD48236.1"/>
    <property type="molecule type" value="Genomic_DNA"/>
</dbReference>
<feature type="chain" id="PRO_5037668693" description="Outer membrane protein beta-barrel domain-containing protein" evidence="2">
    <location>
        <begin position="24"/>
        <end position="263"/>
    </location>
</feature>
<name>A0A916YJX2_9BACT</name>
<dbReference type="Proteomes" id="UP000609064">
    <property type="component" value="Unassembled WGS sequence"/>
</dbReference>
<evidence type="ECO:0000256" key="2">
    <source>
        <dbReference type="SAM" id="SignalP"/>
    </source>
</evidence>
<sequence length="263" mass="28270">MMKSKNLILMVLAMVLTVTAVYAQDTNETKTLLGGKKINPFKKINTLGLYVAPEIQYAGLAGGYAPMGGVSAMLQVNKKWGIGGVAYSTLGDYTPTKLSSTKAYNFDAQFGGLKLEYTPKPTSLVHVSFPLVIGAGMAQIDSVGANHNSKNDGDTYGEKGKNEGGMKENGNSDNGKKSMEDNLFFMIQPGIHLETNILKYAKIFVGANYRIAAGKSGVTSTNPLLIPTSSQMSGLSVNFGIKVGLFDYDIHRKRNKITNQPNP</sequence>
<feature type="region of interest" description="Disordered" evidence="1">
    <location>
        <begin position="144"/>
        <end position="174"/>
    </location>
</feature>